<accession>A0ABS0FC76</accession>
<proteinExistence type="predicted"/>
<evidence type="ECO:0000313" key="2">
    <source>
        <dbReference type="Proteomes" id="UP000660070"/>
    </source>
</evidence>
<name>A0ABS0FC76_9FLAO</name>
<dbReference type="Proteomes" id="UP000660070">
    <property type="component" value="Unassembled WGS sequence"/>
</dbReference>
<organism evidence="1 2">
    <name type="scientific">Kaistella gelatinilytica</name>
    <dbReference type="NCBI Taxonomy" id="2787636"/>
    <lineage>
        <taxon>Bacteria</taxon>
        <taxon>Pseudomonadati</taxon>
        <taxon>Bacteroidota</taxon>
        <taxon>Flavobacteriia</taxon>
        <taxon>Flavobacteriales</taxon>
        <taxon>Weeksellaceae</taxon>
        <taxon>Chryseobacterium group</taxon>
        <taxon>Kaistella</taxon>
    </lineage>
</organism>
<keyword evidence="2" id="KW-1185">Reference proteome</keyword>
<protein>
    <submittedName>
        <fullName evidence="1">Uncharacterized protein</fullName>
    </submittedName>
</protein>
<dbReference type="EMBL" id="JADPVI010000002">
    <property type="protein sequence ID" value="MBF8457318.1"/>
    <property type="molecule type" value="Genomic_DNA"/>
</dbReference>
<sequence>MNKENTIVDQLQKNVMRQFGKQINTATDCINLASLLTQKFNTNISAQTLRRFFALIKSTSESSQFTLDLLSKFCGYGDFKHFNHSYSNTELERFFGDTHNTKENYWEKSEQLCKQITNSAELLVTTHRRLMSFPMARKYFIENHPSRDMLCTVYSQYFSAYLKFSTTNEAKIFAYGFLFKSAFLLQNKELMDLYIKKVKDTELTEEVYLIPAGLKYGVQLLYADFTGNEYLFRKYFAEMKKVRLQYVEASEKSVCSFEYTVLESLIFTNRTKEMKFLIENNTFQKAGDKYFIPSQRKKTHDEVWKILCATAYQKMGDQQNSDLYLSQVNLENLGIGWEKYYSIMYYFVLLKSADKPEQNNIISKLQILVDSTYFSYYENLLRDYLEVLEREDQKSPEIKRLKQIV</sequence>
<gene>
    <name evidence="1" type="ORF">IV494_08990</name>
</gene>
<reference evidence="1 2" key="1">
    <citation type="submission" date="2020-11" db="EMBL/GenBank/DDBJ databases">
        <title>Kaistella gelatinilytica sp. nov., a flavobacterium isolated from Antarctic Soil.</title>
        <authorList>
            <person name="Li J."/>
        </authorList>
    </citation>
    <scope>NUCLEOTIDE SEQUENCE [LARGE SCALE GENOMIC DNA]</scope>
    <source>
        <strain evidence="1 2">G5-32</strain>
    </source>
</reference>
<dbReference type="RefSeq" id="WP_196079824.1">
    <property type="nucleotide sequence ID" value="NZ_JADPVI010000002.1"/>
</dbReference>
<evidence type="ECO:0000313" key="1">
    <source>
        <dbReference type="EMBL" id="MBF8457318.1"/>
    </source>
</evidence>
<comment type="caution">
    <text evidence="1">The sequence shown here is derived from an EMBL/GenBank/DDBJ whole genome shotgun (WGS) entry which is preliminary data.</text>
</comment>